<dbReference type="InterPro" id="IPR027417">
    <property type="entry name" value="P-loop_NTPase"/>
</dbReference>
<protein>
    <recommendedName>
        <fullName evidence="5 6">Dephospho-CoA kinase</fullName>
        <ecNumber evidence="5 6">2.7.1.24</ecNumber>
    </recommendedName>
    <alternativeName>
        <fullName evidence="5">Dephosphocoenzyme A kinase</fullName>
    </alternativeName>
</protein>
<dbReference type="UniPathway" id="UPA00241">
    <property type="reaction ID" value="UER00356"/>
</dbReference>
<dbReference type="HAMAP" id="MF_00376">
    <property type="entry name" value="Dephospho_CoA_kinase"/>
    <property type="match status" value="1"/>
</dbReference>
<dbReference type="EMBL" id="CP025682">
    <property type="protein sequence ID" value="AUN94297.1"/>
    <property type="molecule type" value="Genomic_DNA"/>
</dbReference>
<dbReference type="RefSeq" id="WP_102246367.1">
    <property type="nucleotide sequence ID" value="NZ_CP025682.1"/>
</dbReference>
<dbReference type="NCBIfam" id="TIGR00152">
    <property type="entry name" value="dephospho-CoA kinase"/>
    <property type="match status" value="1"/>
</dbReference>
<organism evidence="7 8">
    <name type="scientific">Pseudazoarcus pumilus</name>
    <dbReference type="NCBI Taxonomy" id="2067960"/>
    <lineage>
        <taxon>Bacteria</taxon>
        <taxon>Pseudomonadati</taxon>
        <taxon>Pseudomonadota</taxon>
        <taxon>Betaproteobacteria</taxon>
        <taxon>Rhodocyclales</taxon>
        <taxon>Zoogloeaceae</taxon>
        <taxon>Pseudazoarcus</taxon>
    </lineage>
</organism>
<dbReference type="OrthoDB" id="9812943at2"/>
<dbReference type="CDD" id="cd02022">
    <property type="entry name" value="DPCK"/>
    <property type="match status" value="1"/>
</dbReference>
<keyword evidence="4 5" id="KW-0173">Coenzyme A biosynthesis</keyword>
<dbReference type="PANTHER" id="PTHR10695">
    <property type="entry name" value="DEPHOSPHO-COA KINASE-RELATED"/>
    <property type="match status" value="1"/>
</dbReference>
<proteinExistence type="inferred from homology"/>
<dbReference type="GO" id="GO:0004140">
    <property type="term" value="F:dephospho-CoA kinase activity"/>
    <property type="evidence" value="ECO:0007669"/>
    <property type="project" value="UniProtKB-UniRule"/>
</dbReference>
<dbReference type="Proteomes" id="UP000242205">
    <property type="component" value="Chromosome"/>
</dbReference>
<dbReference type="PROSITE" id="PS51219">
    <property type="entry name" value="DPCK"/>
    <property type="match status" value="1"/>
</dbReference>
<name>A0A2I6S4X8_9RHOO</name>
<comment type="similarity">
    <text evidence="1 5">Belongs to the CoaE family.</text>
</comment>
<dbReference type="Gene3D" id="3.40.50.300">
    <property type="entry name" value="P-loop containing nucleotide triphosphate hydrolases"/>
    <property type="match status" value="1"/>
</dbReference>
<evidence type="ECO:0000256" key="5">
    <source>
        <dbReference type="HAMAP-Rule" id="MF_00376"/>
    </source>
</evidence>
<comment type="function">
    <text evidence="5">Catalyzes the phosphorylation of the 3'-hydroxyl group of dephosphocoenzyme A to form coenzyme A.</text>
</comment>
<dbReference type="InterPro" id="IPR001977">
    <property type="entry name" value="Depp_CoAkinase"/>
</dbReference>
<keyword evidence="2 5" id="KW-0547">Nucleotide-binding</keyword>
<accession>A0A2I6S4X8</accession>
<evidence type="ECO:0000256" key="1">
    <source>
        <dbReference type="ARBA" id="ARBA00009018"/>
    </source>
</evidence>
<gene>
    <name evidence="5" type="primary">coaE</name>
    <name evidence="7" type="ORF">C0099_04700</name>
</gene>
<dbReference type="AlphaFoldDB" id="A0A2I6S4X8"/>
<dbReference type="GO" id="GO:0015937">
    <property type="term" value="P:coenzyme A biosynthetic process"/>
    <property type="evidence" value="ECO:0007669"/>
    <property type="project" value="UniProtKB-UniRule"/>
</dbReference>
<evidence type="ECO:0000256" key="3">
    <source>
        <dbReference type="ARBA" id="ARBA00022840"/>
    </source>
</evidence>
<keyword evidence="5" id="KW-0808">Transferase</keyword>
<keyword evidence="5 7" id="KW-0418">Kinase</keyword>
<feature type="binding site" evidence="5">
    <location>
        <begin position="19"/>
        <end position="24"/>
    </location>
    <ligand>
        <name>ATP</name>
        <dbReference type="ChEBI" id="CHEBI:30616"/>
    </ligand>
</feature>
<evidence type="ECO:0000256" key="2">
    <source>
        <dbReference type="ARBA" id="ARBA00022741"/>
    </source>
</evidence>
<comment type="pathway">
    <text evidence="5">Cofactor biosynthesis; coenzyme A biosynthesis; CoA from (R)-pantothenate: step 5/5.</text>
</comment>
<keyword evidence="5" id="KW-0963">Cytoplasm</keyword>
<dbReference type="GO" id="GO:0005737">
    <property type="term" value="C:cytoplasm"/>
    <property type="evidence" value="ECO:0007669"/>
    <property type="project" value="UniProtKB-SubCell"/>
</dbReference>
<sequence length="207" mass="22004">MQTVSSPGPFIVGLTGGIGSGKSAAAERFAERGAEIVDTDEIAHALTAPGGAAIDAIRAAFGEALIGPDGSLDRAAMRARVFDDAPARRRLEAILHPLIRDEARRRCLAARAPYVVLAVPLLVESGHWRERCNRICVVDCPEALQVERVGARSGLPPDEVRAIIAAQASREQRLAAADDVLDNSGDLPALQRQVDALHRHYLALAAV</sequence>
<evidence type="ECO:0000256" key="6">
    <source>
        <dbReference type="NCBIfam" id="TIGR00152"/>
    </source>
</evidence>
<dbReference type="GO" id="GO:0005524">
    <property type="term" value="F:ATP binding"/>
    <property type="evidence" value="ECO:0007669"/>
    <property type="project" value="UniProtKB-UniRule"/>
</dbReference>
<keyword evidence="3 5" id="KW-0067">ATP-binding</keyword>
<comment type="catalytic activity">
    <reaction evidence="5">
        <text>3'-dephospho-CoA + ATP = ADP + CoA + H(+)</text>
        <dbReference type="Rhea" id="RHEA:18245"/>
        <dbReference type="ChEBI" id="CHEBI:15378"/>
        <dbReference type="ChEBI" id="CHEBI:30616"/>
        <dbReference type="ChEBI" id="CHEBI:57287"/>
        <dbReference type="ChEBI" id="CHEBI:57328"/>
        <dbReference type="ChEBI" id="CHEBI:456216"/>
        <dbReference type="EC" id="2.7.1.24"/>
    </reaction>
</comment>
<dbReference type="SUPFAM" id="SSF52540">
    <property type="entry name" value="P-loop containing nucleoside triphosphate hydrolases"/>
    <property type="match status" value="1"/>
</dbReference>
<dbReference type="Pfam" id="PF01121">
    <property type="entry name" value="CoaE"/>
    <property type="match status" value="1"/>
</dbReference>
<dbReference type="KEGG" id="atw:C0099_04700"/>
<evidence type="ECO:0000313" key="7">
    <source>
        <dbReference type="EMBL" id="AUN94297.1"/>
    </source>
</evidence>
<reference evidence="7 8" key="1">
    <citation type="submission" date="2018-01" db="EMBL/GenBank/DDBJ databases">
        <authorList>
            <person name="Fu G.-Y."/>
        </authorList>
    </citation>
    <scope>NUCLEOTIDE SEQUENCE [LARGE SCALE GENOMIC DNA]</scope>
    <source>
        <strain evidence="7 8">SY39</strain>
    </source>
</reference>
<comment type="subcellular location">
    <subcellularLocation>
        <location evidence="5">Cytoplasm</location>
    </subcellularLocation>
</comment>
<evidence type="ECO:0000313" key="8">
    <source>
        <dbReference type="Proteomes" id="UP000242205"/>
    </source>
</evidence>
<keyword evidence="8" id="KW-1185">Reference proteome</keyword>
<evidence type="ECO:0000256" key="4">
    <source>
        <dbReference type="ARBA" id="ARBA00022993"/>
    </source>
</evidence>
<dbReference type="PANTHER" id="PTHR10695:SF46">
    <property type="entry name" value="BIFUNCTIONAL COENZYME A SYNTHASE-RELATED"/>
    <property type="match status" value="1"/>
</dbReference>
<dbReference type="EC" id="2.7.1.24" evidence="5 6"/>